<dbReference type="InterPro" id="IPR000182">
    <property type="entry name" value="GNAT_dom"/>
</dbReference>
<dbReference type="STRING" id="279113.CPter91_1019"/>
<evidence type="ECO:0000313" key="3">
    <source>
        <dbReference type="Proteomes" id="UP000074561"/>
    </source>
</evidence>
<dbReference type="Proteomes" id="UP000074561">
    <property type="component" value="Chromosome"/>
</dbReference>
<sequence length="188" mass="21324">MDILPLATERLLLRKFTRHDLPAFAGYRSQPEVARYQSWSSYSAADAEAFFEQQHGLAFNTNDSWFQIAAERTADGALAGDVAVHFFDDGQQAEIGVTFDSRYQKQGYATEALSRVIACLFDDLKKHRITATVDASNLSVQRLLEKLGFRREAHFRENILFKGVWSDEYGYALLAREWQPSKPPLPSA</sequence>
<dbReference type="InterPro" id="IPR051531">
    <property type="entry name" value="N-acetyltransferase"/>
</dbReference>
<feature type="domain" description="N-acetyltransferase" evidence="1">
    <location>
        <begin position="11"/>
        <end position="176"/>
    </location>
</feature>
<keyword evidence="2" id="KW-0808">Transferase</keyword>
<dbReference type="GO" id="GO:0016747">
    <property type="term" value="F:acyltransferase activity, transferring groups other than amino-acyl groups"/>
    <property type="evidence" value="ECO:0007669"/>
    <property type="project" value="InterPro"/>
</dbReference>
<gene>
    <name evidence="2" type="ORF">CPter91_1019</name>
</gene>
<organism evidence="2 3">
    <name type="scientific">Collimonas pratensis</name>
    <dbReference type="NCBI Taxonomy" id="279113"/>
    <lineage>
        <taxon>Bacteria</taxon>
        <taxon>Pseudomonadati</taxon>
        <taxon>Pseudomonadota</taxon>
        <taxon>Betaproteobacteria</taxon>
        <taxon>Burkholderiales</taxon>
        <taxon>Oxalobacteraceae</taxon>
        <taxon>Collimonas</taxon>
    </lineage>
</organism>
<dbReference type="RefSeq" id="WP_061937627.1">
    <property type="nucleotide sequence ID" value="NZ_CP013234.1"/>
</dbReference>
<dbReference type="PANTHER" id="PTHR43792">
    <property type="entry name" value="GNAT FAMILY, PUTATIVE (AFU_ORTHOLOGUE AFUA_3G00765)-RELATED-RELATED"/>
    <property type="match status" value="1"/>
</dbReference>
<evidence type="ECO:0000313" key="2">
    <source>
        <dbReference type="EMBL" id="AMP03405.1"/>
    </source>
</evidence>
<dbReference type="InterPro" id="IPR016181">
    <property type="entry name" value="Acyl_CoA_acyltransferase"/>
</dbReference>
<dbReference type="Gene3D" id="3.40.630.30">
    <property type="match status" value="1"/>
</dbReference>
<dbReference type="EMBL" id="CP013234">
    <property type="protein sequence ID" value="AMP03405.1"/>
    <property type="molecule type" value="Genomic_DNA"/>
</dbReference>
<accession>A0A127Q0N2</accession>
<dbReference type="AlphaFoldDB" id="A0A127Q0N2"/>
<dbReference type="PANTHER" id="PTHR43792:SF1">
    <property type="entry name" value="N-ACETYLTRANSFERASE DOMAIN-CONTAINING PROTEIN"/>
    <property type="match status" value="1"/>
</dbReference>
<dbReference type="Pfam" id="PF13302">
    <property type="entry name" value="Acetyltransf_3"/>
    <property type="match status" value="1"/>
</dbReference>
<reference evidence="2 3" key="1">
    <citation type="submission" date="2015-11" db="EMBL/GenBank/DDBJ databases">
        <title>Exploring the genomic traits of fungus-feeding bacterial genus Collimonas.</title>
        <authorList>
            <person name="Song C."/>
            <person name="Schmidt R."/>
            <person name="de Jager V."/>
            <person name="Krzyzanowska D."/>
            <person name="Jongedijk E."/>
            <person name="Cankar K."/>
            <person name="Beekwilder J."/>
            <person name="van Veen A."/>
            <person name="de Boer W."/>
            <person name="van Veen J.A."/>
            <person name="Garbeva P."/>
        </authorList>
    </citation>
    <scope>NUCLEOTIDE SEQUENCE [LARGE SCALE GENOMIC DNA]</scope>
    <source>
        <strain evidence="2 3">Ter91</strain>
    </source>
</reference>
<protein>
    <submittedName>
        <fullName evidence="2">Acetyltransferase family protein</fullName>
    </submittedName>
</protein>
<dbReference type="SUPFAM" id="SSF55729">
    <property type="entry name" value="Acyl-CoA N-acyltransferases (Nat)"/>
    <property type="match status" value="1"/>
</dbReference>
<dbReference type="PATRIC" id="fig|279113.9.peg.1013"/>
<dbReference type="KEGG" id="cpra:CPter91_1019"/>
<name>A0A127Q0N2_9BURK</name>
<evidence type="ECO:0000259" key="1">
    <source>
        <dbReference type="PROSITE" id="PS51186"/>
    </source>
</evidence>
<proteinExistence type="predicted"/>
<dbReference type="PROSITE" id="PS51186">
    <property type="entry name" value="GNAT"/>
    <property type="match status" value="1"/>
</dbReference>
<dbReference type="OrthoDB" id="9801656at2"/>